<feature type="region of interest" description="Disordered" evidence="3">
    <location>
        <begin position="31"/>
        <end position="54"/>
    </location>
</feature>
<evidence type="ECO:0000256" key="2">
    <source>
        <dbReference type="ARBA" id="ARBA00023002"/>
    </source>
</evidence>
<feature type="domain" description="Gfo/Idh/MocA-like oxidoreductase C-terminal" evidence="5">
    <location>
        <begin position="198"/>
        <end position="393"/>
    </location>
</feature>
<dbReference type="SUPFAM" id="SSF51735">
    <property type="entry name" value="NAD(P)-binding Rossmann-fold domains"/>
    <property type="match status" value="1"/>
</dbReference>
<dbReference type="InterPro" id="IPR036291">
    <property type="entry name" value="NAD(P)-bd_dom_sf"/>
</dbReference>
<dbReference type="PANTHER" id="PTHR43708:SF5">
    <property type="entry name" value="CONSERVED EXPRESSED OXIDOREDUCTASE (EUROFUNG)-RELATED"/>
    <property type="match status" value="1"/>
</dbReference>
<dbReference type="Pfam" id="PF01408">
    <property type="entry name" value="GFO_IDH_MocA"/>
    <property type="match status" value="1"/>
</dbReference>
<dbReference type="InterPro" id="IPR051317">
    <property type="entry name" value="Gfo/Idh/MocA_oxidoreduct"/>
</dbReference>
<comment type="similarity">
    <text evidence="1">Belongs to the Gfo/Idh/MocA family.</text>
</comment>
<dbReference type="Gene3D" id="3.30.360.10">
    <property type="entry name" value="Dihydrodipicolinate Reductase, domain 2"/>
    <property type="match status" value="1"/>
</dbReference>
<evidence type="ECO:0000313" key="6">
    <source>
        <dbReference type="EMBL" id="MCI0752392.1"/>
    </source>
</evidence>
<protein>
    <submittedName>
        <fullName evidence="6">Gfo/Idh/MocA family oxidoreductase</fullName>
    </submittedName>
</protein>
<accession>A0ABS9VZE6</accession>
<dbReference type="PANTHER" id="PTHR43708">
    <property type="entry name" value="CONSERVED EXPRESSED OXIDOREDUCTASE (EUROFUNG)"/>
    <property type="match status" value="1"/>
</dbReference>
<evidence type="ECO:0000256" key="3">
    <source>
        <dbReference type="SAM" id="MobiDB-lite"/>
    </source>
</evidence>
<dbReference type="InterPro" id="IPR000683">
    <property type="entry name" value="Gfo/Idh/MocA-like_OxRdtase_N"/>
</dbReference>
<keyword evidence="2" id="KW-0560">Oxidoreductase</keyword>
<evidence type="ECO:0000256" key="1">
    <source>
        <dbReference type="ARBA" id="ARBA00010928"/>
    </source>
</evidence>
<evidence type="ECO:0000259" key="4">
    <source>
        <dbReference type="Pfam" id="PF01408"/>
    </source>
</evidence>
<dbReference type="PRINTS" id="PR01775">
    <property type="entry name" value="GLFROXRDTASE"/>
</dbReference>
<dbReference type="EMBL" id="JALBUU010000004">
    <property type="protein sequence ID" value="MCI0752392.1"/>
    <property type="molecule type" value="Genomic_DNA"/>
</dbReference>
<gene>
    <name evidence="6" type="ORF">MON41_01275</name>
</gene>
<dbReference type="InterPro" id="IPR008354">
    <property type="entry name" value="Glc-Fru_OxRdtase_bac"/>
</dbReference>
<dbReference type="Pfam" id="PF02894">
    <property type="entry name" value="GFO_IDH_MocA_C"/>
    <property type="match status" value="1"/>
</dbReference>
<feature type="domain" description="Gfo/Idh/MocA-like oxidoreductase N-terminal" evidence="4">
    <location>
        <begin position="60"/>
        <end position="182"/>
    </location>
</feature>
<dbReference type="Proteomes" id="UP001201985">
    <property type="component" value="Unassembled WGS sequence"/>
</dbReference>
<dbReference type="PROSITE" id="PS51318">
    <property type="entry name" value="TAT"/>
    <property type="match status" value="1"/>
</dbReference>
<evidence type="ECO:0000259" key="5">
    <source>
        <dbReference type="Pfam" id="PF02894"/>
    </source>
</evidence>
<proteinExistence type="inferred from homology"/>
<dbReference type="RefSeq" id="WP_202910672.1">
    <property type="nucleotide sequence ID" value="NZ_JALBUU010000004.1"/>
</dbReference>
<dbReference type="SUPFAM" id="SSF55347">
    <property type="entry name" value="Glyceraldehyde-3-phosphate dehydrogenase-like, C-terminal domain"/>
    <property type="match status" value="1"/>
</dbReference>
<keyword evidence="7" id="KW-1185">Reference proteome</keyword>
<comment type="caution">
    <text evidence="6">The sequence shown here is derived from an EMBL/GenBank/DDBJ whole genome shotgun (WGS) entry which is preliminary data.</text>
</comment>
<dbReference type="InterPro" id="IPR004104">
    <property type="entry name" value="Gfo/Idh/MocA-like_OxRdtase_C"/>
</dbReference>
<dbReference type="Gene3D" id="3.40.50.720">
    <property type="entry name" value="NAD(P)-binding Rossmann-like Domain"/>
    <property type="match status" value="1"/>
</dbReference>
<organism evidence="6 7">
    <name type="scientific">Teichococcus vastitatis</name>
    <dbReference type="NCBI Taxonomy" id="2307076"/>
    <lineage>
        <taxon>Bacteria</taxon>
        <taxon>Pseudomonadati</taxon>
        <taxon>Pseudomonadota</taxon>
        <taxon>Alphaproteobacteria</taxon>
        <taxon>Acetobacterales</taxon>
        <taxon>Roseomonadaceae</taxon>
        <taxon>Roseomonas</taxon>
    </lineage>
</organism>
<name>A0ABS9VZE6_9PROT</name>
<reference evidence="6 7" key="1">
    <citation type="submission" date="2022-03" db="EMBL/GenBank/DDBJ databases">
        <title>Complete genome analysis of Roseomonas KG 17.1 : a prolific producer of plant growth promoters.</title>
        <authorList>
            <person name="Saadouli I."/>
            <person name="Najjari A."/>
            <person name="Mosbah A."/>
            <person name="Ouzari H.I."/>
        </authorList>
    </citation>
    <scope>NUCLEOTIDE SEQUENCE [LARGE SCALE GENOMIC DNA]</scope>
    <source>
        <strain evidence="6 7">KG17-1</strain>
    </source>
</reference>
<evidence type="ECO:0000313" key="7">
    <source>
        <dbReference type="Proteomes" id="UP001201985"/>
    </source>
</evidence>
<sequence>MPFPVIASRRAMIGSLSAGIGSLAATGAAAQAGRLPATPTGRPAPQLERPPQQAEDQRLGWAVAGLGHFAQAYMLPALGRALMSRPAGLISGSAEKLGEVGARYGIGEAHHYGYDMAGLRDDDAVRVVYVITPNSTHAELTVRALEAGKHVMCEKPMAASAADCQRMIDAAKAAGRKLMIAYRAHFEPYNMEARRMAAAGELGKIWFASSDHHRPLDPSKPRDEWRMRKDIAGGGSLVDIGIYSLNGLIWLLGENPVAVSATTHSPPGDERFTEIENTMTAQLEFASGARASISSGYTADKKRIDLWGDKAVAVLDPATAYKDNKLTVSEAREQRQVIAEATSAEQFTSVVDHLSAAIRNNTGVAAPGEMGLRDMRIIEAIYRSADTRRRVELNPDMTIKA</sequence>
<dbReference type="InterPro" id="IPR006311">
    <property type="entry name" value="TAT_signal"/>
</dbReference>